<evidence type="ECO:0000313" key="5">
    <source>
        <dbReference type="Proteomes" id="UP000593591"/>
    </source>
</evidence>
<evidence type="ECO:0000313" key="3">
    <source>
        <dbReference type="EMBL" id="QOS41026.1"/>
    </source>
</evidence>
<keyword evidence="4" id="KW-1185">Reference proteome</keyword>
<proteinExistence type="predicted"/>
<reference evidence="2 4" key="2">
    <citation type="submission" date="2020-08" db="EMBL/GenBank/DDBJ databases">
        <title>Genomic Encyclopedia of Type Strains, Phase IV (KMG-IV): sequencing the most valuable type-strain genomes for metagenomic binning, comparative biology and taxonomic classification.</title>
        <authorList>
            <person name="Goeker M."/>
        </authorList>
    </citation>
    <scope>NUCLEOTIDE SEQUENCE [LARGE SCALE GENOMIC DNA]</scope>
    <source>
        <strain evidence="2 4">DSM 103679</strain>
    </source>
</reference>
<dbReference type="InterPro" id="IPR025159">
    <property type="entry name" value="AbiEi_N"/>
</dbReference>
<evidence type="ECO:0000313" key="4">
    <source>
        <dbReference type="Proteomes" id="UP000578697"/>
    </source>
</evidence>
<dbReference type="KEGG" id="trc:DYE49_11445"/>
<dbReference type="Pfam" id="PF13338">
    <property type="entry name" value="AbiEi_4"/>
    <property type="match status" value="1"/>
</dbReference>
<reference evidence="3 5" key="1">
    <citation type="submission" date="2018-08" db="EMBL/GenBank/DDBJ databases">
        <title>The first complete genome of Treponema rectale (CHPAT), a commensal spirochete of the bovine rectum.</title>
        <authorList>
            <person name="Staton G.J."/>
            <person name="Clegg S.R."/>
            <person name="Carter S.D."/>
            <person name="Radford A.D."/>
            <person name="Darby A."/>
            <person name="Hall N."/>
            <person name="Birtles R.J."/>
            <person name="Evans N.J."/>
        </authorList>
    </citation>
    <scope>NUCLEOTIDE SEQUENCE [LARGE SCALE GENOMIC DNA]</scope>
    <source>
        <strain evidence="3 5">CHPA</strain>
    </source>
</reference>
<name>A0A840SBD4_9SPIR</name>
<organism evidence="2 4">
    <name type="scientific">Treponema rectale</name>
    <dbReference type="NCBI Taxonomy" id="744512"/>
    <lineage>
        <taxon>Bacteria</taxon>
        <taxon>Pseudomonadati</taxon>
        <taxon>Spirochaetota</taxon>
        <taxon>Spirochaetia</taxon>
        <taxon>Spirochaetales</taxon>
        <taxon>Treponemataceae</taxon>
        <taxon>Treponema</taxon>
    </lineage>
</organism>
<dbReference type="RefSeq" id="WP_184652500.1">
    <property type="nucleotide sequence ID" value="NZ_JACHFR010000002.1"/>
</dbReference>
<accession>A0A840SBD4</accession>
<dbReference type="Proteomes" id="UP000578697">
    <property type="component" value="Unassembled WGS sequence"/>
</dbReference>
<evidence type="ECO:0000259" key="1">
    <source>
        <dbReference type="Pfam" id="PF13338"/>
    </source>
</evidence>
<dbReference type="EMBL" id="CP031517">
    <property type="protein sequence ID" value="QOS41026.1"/>
    <property type="molecule type" value="Genomic_DNA"/>
</dbReference>
<gene>
    <name evidence="3" type="ORF">DYE49_11445</name>
    <name evidence="2" type="ORF">HNP77_001436</name>
</gene>
<dbReference type="AlphaFoldDB" id="A0A840SBD4"/>
<feature type="domain" description="AbiEi antitoxin N-terminal" evidence="1">
    <location>
        <begin position="4"/>
        <end position="51"/>
    </location>
</feature>
<protein>
    <submittedName>
        <fullName evidence="3">Abortive phage infection protein</fullName>
    </submittedName>
    <submittedName>
        <fullName evidence="2">Putative transcriptional regulator of viral defense system</fullName>
    </submittedName>
</protein>
<sequence>MDEKIIATAKQNGNLITTAQVRNIGLSNTMLSKYVDSGSLIRVCHGIYALPDSVIDDMYVLNLRSQKIVFSHESALFLNGISDRTPFSATVTIPSNAAVSADIKSECTCFYIQPDLYELGLEERKTTFGNSVRCYNAERTVCDILRSRSRMDEETVVSAVKNYVLSKDKDFFRLYEYAQKFKVSDQVRKYMEVLV</sequence>
<dbReference type="Proteomes" id="UP000593591">
    <property type="component" value="Chromosome"/>
</dbReference>
<evidence type="ECO:0000313" key="2">
    <source>
        <dbReference type="EMBL" id="MBB5219067.1"/>
    </source>
</evidence>
<dbReference type="EMBL" id="JACHFR010000002">
    <property type="protein sequence ID" value="MBB5219067.1"/>
    <property type="molecule type" value="Genomic_DNA"/>
</dbReference>